<evidence type="ECO:0000313" key="2">
    <source>
        <dbReference type="Proteomes" id="UP000000763"/>
    </source>
</evidence>
<organism evidence="1 2">
    <name type="scientific">Oryza sativa subsp. japonica</name>
    <name type="common">Rice</name>
    <dbReference type="NCBI Taxonomy" id="39947"/>
    <lineage>
        <taxon>Eukaryota</taxon>
        <taxon>Viridiplantae</taxon>
        <taxon>Streptophyta</taxon>
        <taxon>Embryophyta</taxon>
        <taxon>Tracheophyta</taxon>
        <taxon>Spermatophyta</taxon>
        <taxon>Magnoliopsida</taxon>
        <taxon>Liliopsida</taxon>
        <taxon>Poales</taxon>
        <taxon>Poaceae</taxon>
        <taxon>BOP clade</taxon>
        <taxon>Oryzoideae</taxon>
        <taxon>Oryzeae</taxon>
        <taxon>Oryzinae</taxon>
        <taxon>Oryza</taxon>
        <taxon>Oryza sativa</taxon>
    </lineage>
</organism>
<proteinExistence type="predicted"/>
<reference evidence="2" key="1">
    <citation type="journal article" date="2005" name="Nature">
        <title>The map-based sequence of the rice genome.</title>
        <authorList>
            <consortium name="International rice genome sequencing project (IRGSP)"/>
            <person name="Matsumoto T."/>
            <person name="Wu J."/>
            <person name="Kanamori H."/>
            <person name="Katayose Y."/>
            <person name="Fujisawa M."/>
            <person name="Namiki N."/>
            <person name="Mizuno H."/>
            <person name="Yamamoto K."/>
            <person name="Antonio B.A."/>
            <person name="Baba T."/>
            <person name="Sakata K."/>
            <person name="Nagamura Y."/>
            <person name="Aoki H."/>
            <person name="Arikawa K."/>
            <person name="Arita K."/>
            <person name="Bito T."/>
            <person name="Chiden Y."/>
            <person name="Fujitsuka N."/>
            <person name="Fukunaka R."/>
            <person name="Hamada M."/>
            <person name="Harada C."/>
            <person name="Hayashi A."/>
            <person name="Hijishita S."/>
            <person name="Honda M."/>
            <person name="Hosokawa S."/>
            <person name="Ichikawa Y."/>
            <person name="Idonuma A."/>
            <person name="Iijima M."/>
            <person name="Ikeda M."/>
            <person name="Ikeno M."/>
            <person name="Ito K."/>
            <person name="Ito S."/>
            <person name="Ito T."/>
            <person name="Ito Y."/>
            <person name="Ito Y."/>
            <person name="Iwabuchi A."/>
            <person name="Kamiya K."/>
            <person name="Karasawa W."/>
            <person name="Kurita K."/>
            <person name="Katagiri S."/>
            <person name="Kikuta A."/>
            <person name="Kobayashi H."/>
            <person name="Kobayashi N."/>
            <person name="Machita K."/>
            <person name="Maehara T."/>
            <person name="Masukawa M."/>
            <person name="Mizubayashi T."/>
            <person name="Mukai Y."/>
            <person name="Nagasaki H."/>
            <person name="Nagata Y."/>
            <person name="Naito S."/>
            <person name="Nakashima M."/>
            <person name="Nakama Y."/>
            <person name="Nakamichi Y."/>
            <person name="Nakamura M."/>
            <person name="Meguro A."/>
            <person name="Negishi M."/>
            <person name="Ohta I."/>
            <person name="Ohta T."/>
            <person name="Okamoto M."/>
            <person name="Ono N."/>
            <person name="Saji S."/>
            <person name="Sakaguchi M."/>
            <person name="Sakai K."/>
            <person name="Shibata M."/>
            <person name="Shimokawa T."/>
            <person name="Song J."/>
            <person name="Takazaki Y."/>
            <person name="Terasawa K."/>
            <person name="Tsugane M."/>
            <person name="Tsuji K."/>
            <person name="Ueda S."/>
            <person name="Waki K."/>
            <person name="Yamagata H."/>
            <person name="Yamamoto M."/>
            <person name="Yamamoto S."/>
            <person name="Yamane H."/>
            <person name="Yoshiki S."/>
            <person name="Yoshihara R."/>
            <person name="Yukawa K."/>
            <person name="Zhong H."/>
            <person name="Yano M."/>
            <person name="Yuan Q."/>
            <person name="Ouyang S."/>
            <person name="Liu J."/>
            <person name="Jones K.M."/>
            <person name="Gansberger K."/>
            <person name="Moffat K."/>
            <person name="Hill J."/>
            <person name="Bera J."/>
            <person name="Fadrosh D."/>
            <person name="Jin S."/>
            <person name="Johri S."/>
            <person name="Kim M."/>
            <person name="Overton L."/>
            <person name="Reardon M."/>
            <person name="Tsitrin T."/>
            <person name="Vuong H."/>
            <person name="Weaver B."/>
            <person name="Ciecko A."/>
            <person name="Tallon L."/>
            <person name="Jackson J."/>
            <person name="Pai G."/>
            <person name="Aken S.V."/>
            <person name="Utterback T."/>
            <person name="Reidmuller S."/>
            <person name="Feldblyum T."/>
            <person name="Hsiao J."/>
            <person name="Zismann V."/>
            <person name="Iobst S."/>
            <person name="de Vazeille A.R."/>
            <person name="Buell C.R."/>
            <person name="Ying K."/>
            <person name="Li Y."/>
            <person name="Lu T."/>
            <person name="Huang Y."/>
            <person name="Zhao Q."/>
            <person name="Feng Q."/>
            <person name="Zhang L."/>
            <person name="Zhu J."/>
            <person name="Weng Q."/>
            <person name="Mu J."/>
            <person name="Lu Y."/>
            <person name="Fan D."/>
            <person name="Liu Y."/>
            <person name="Guan J."/>
            <person name="Zhang Y."/>
            <person name="Yu S."/>
            <person name="Liu X."/>
            <person name="Zhang Y."/>
            <person name="Hong G."/>
            <person name="Han B."/>
            <person name="Choisne N."/>
            <person name="Demange N."/>
            <person name="Orjeda G."/>
            <person name="Samain S."/>
            <person name="Cattolico L."/>
            <person name="Pelletier E."/>
            <person name="Couloux A."/>
            <person name="Segurens B."/>
            <person name="Wincker P."/>
            <person name="D'Hont A."/>
            <person name="Scarpelli C."/>
            <person name="Weissenbach J."/>
            <person name="Salanoubat M."/>
            <person name="Quetier F."/>
            <person name="Yu Y."/>
            <person name="Kim H.R."/>
            <person name="Rambo T."/>
            <person name="Currie J."/>
            <person name="Collura K."/>
            <person name="Luo M."/>
            <person name="Yang T."/>
            <person name="Ammiraju J.S.S."/>
            <person name="Engler F."/>
            <person name="Soderlund C."/>
            <person name="Wing R.A."/>
            <person name="Palmer L.E."/>
            <person name="de la Bastide M."/>
            <person name="Spiegel L."/>
            <person name="Nascimento L."/>
            <person name="Zutavern T."/>
            <person name="O'Shaughnessy A."/>
            <person name="Dike S."/>
            <person name="Dedhia N."/>
            <person name="Preston R."/>
            <person name="Balija V."/>
            <person name="McCombie W.R."/>
            <person name="Chow T."/>
            <person name="Chen H."/>
            <person name="Chung M."/>
            <person name="Chen C."/>
            <person name="Shaw J."/>
            <person name="Wu H."/>
            <person name="Hsiao K."/>
            <person name="Chao Y."/>
            <person name="Chu M."/>
            <person name="Cheng C."/>
            <person name="Hour A."/>
            <person name="Lee P."/>
            <person name="Lin S."/>
            <person name="Lin Y."/>
            <person name="Liou J."/>
            <person name="Liu S."/>
            <person name="Hsing Y."/>
            <person name="Raghuvanshi S."/>
            <person name="Mohanty A."/>
            <person name="Bharti A.K."/>
            <person name="Gaur A."/>
            <person name="Gupta V."/>
            <person name="Kumar D."/>
            <person name="Ravi V."/>
            <person name="Vij S."/>
            <person name="Kapur A."/>
            <person name="Khurana P."/>
            <person name="Khurana P."/>
            <person name="Khurana J.P."/>
            <person name="Tyagi A.K."/>
            <person name="Gaikwad K."/>
            <person name="Singh A."/>
            <person name="Dalal V."/>
            <person name="Srivastava S."/>
            <person name="Dixit A."/>
            <person name="Pal A.K."/>
            <person name="Ghazi I.A."/>
            <person name="Yadav M."/>
            <person name="Pandit A."/>
            <person name="Bhargava A."/>
            <person name="Sureshbabu K."/>
            <person name="Batra K."/>
            <person name="Sharma T.R."/>
            <person name="Mohapatra T."/>
            <person name="Singh N.K."/>
            <person name="Messing J."/>
            <person name="Nelson A.B."/>
            <person name="Fuks G."/>
            <person name="Kavchok S."/>
            <person name="Keizer G."/>
            <person name="Linton E."/>
            <person name="Llaca V."/>
            <person name="Song R."/>
            <person name="Tanyolac B."/>
            <person name="Young S."/>
            <person name="Ho-Il K."/>
            <person name="Hahn J.H."/>
            <person name="Sangsakoo G."/>
            <person name="Vanavichit A."/>
            <person name="de Mattos Luiz.A.T."/>
            <person name="Zimmer P.D."/>
            <person name="Malone G."/>
            <person name="Dellagostin O."/>
            <person name="de Oliveira A.C."/>
            <person name="Bevan M."/>
            <person name="Bancroft I."/>
            <person name="Minx P."/>
            <person name="Cordum H."/>
            <person name="Wilson R."/>
            <person name="Cheng Z."/>
            <person name="Jin W."/>
            <person name="Jiang J."/>
            <person name="Leong S.A."/>
            <person name="Iwama H."/>
            <person name="Gojobori T."/>
            <person name="Itoh T."/>
            <person name="Niimura Y."/>
            <person name="Fujii Y."/>
            <person name="Habara T."/>
            <person name="Sakai H."/>
            <person name="Sato Y."/>
            <person name="Wilson G."/>
            <person name="Kumar K."/>
            <person name="McCouch S."/>
            <person name="Juretic N."/>
            <person name="Hoen D."/>
            <person name="Wright S."/>
            <person name="Bruskiewich R."/>
            <person name="Bureau T."/>
            <person name="Miyao A."/>
            <person name="Hirochika H."/>
            <person name="Nishikawa T."/>
            <person name="Kadowaki K."/>
            <person name="Sugiura M."/>
            <person name="Burr B."/>
            <person name="Sasaki T."/>
        </authorList>
    </citation>
    <scope>NUCLEOTIDE SEQUENCE [LARGE SCALE GENOMIC DNA]</scope>
    <source>
        <strain evidence="2">cv. Nipponbare</strain>
    </source>
</reference>
<dbReference type="Proteomes" id="UP000000763">
    <property type="component" value="Chromosome 6"/>
</dbReference>
<gene>
    <name evidence="1" type="primary">OSJNBa0014B15.21</name>
</gene>
<name>Q5SNC2_ORYSJ</name>
<evidence type="ECO:0000313" key="1">
    <source>
        <dbReference type="EMBL" id="BAD72284.1"/>
    </source>
</evidence>
<dbReference type="AlphaFoldDB" id="Q5SNC2"/>
<dbReference type="PANTHER" id="PTHR22928:SF3">
    <property type="entry name" value="TELOMERE-ASSOCIATED PROTEIN RIF1"/>
    <property type="match status" value="1"/>
</dbReference>
<protein>
    <submittedName>
        <fullName evidence="1">Uncharacterized protein</fullName>
    </submittedName>
</protein>
<sequence length="110" mass="11510">MPPPPAPPSVERQVAEIAAEPDRASAYARLLHLQRACADDPSAAADLAAASPSILLPLLLRDAGDRDEAVAASALKCLGFTLYHPVLVSTVSGRMAPLYPQLVSEMCSFG</sequence>
<dbReference type="PANTHER" id="PTHR22928">
    <property type="entry name" value="TELOMERE-ASSOCIATED PROTEIN RIF1"/>
    <property type="match status" value="1"/>
</dbReference>
<reference evidence="2" key="2">
    <citation type="journal article" date="2008" name="Nucleic Acids Res.">
        <title>The rice annotation project database (RAP-DB): 2008 update.</title>
        <authorList>
            <consortium name="The rice annotation project (RAP)"/>
        </authorList>
    </citation>
    <scope>GENOME REANNOTATION</scope>
    <source>
        <strain evidence="2">cv. Nipponbare</strain>
    </source>
</reference>
<dbReference type="EMBL" id="AP002854">
    <property type="protein sequence ID" value="BAD72284.1"/>
    <property type="molecule type" value="Genomic_DNA"/>
</dbReference>
<accession>Q5SNC2</accession>